<feature type="region of interest" description="Disordered" evidence="1">
    <location>
        <begin position="37"/>
        <end position="70"/>
    </location>
</feature>
<dbReference type="Proteomes" id="UP000017836">
    <property type="component" value="Unassembled WGS sequence"/>
</dbReference>
<sequence>MSRSRNIILASGLLAFAAAGLSFPFVLGTSRMRPVIDPTKPLPPQATFRGPYVNTGSQDIGPDPGRNQKL</sequence>
<dbReference type="HOGENOM" id="CLU_146291_0_0_1"/>
<dbReference type="AlphaFoldDB" id="W1PCK3"/>
<dbReference type="KEGG" id="atr:18432928"/>
<proteinExistence type="predicted"/>
<dbReference type="eggNOG" id="ENOG502S897">
    <property type="taxonomic scope" value="Eukaryota"/>
</dbReference>
<evidence type="ECO:0008006" key="4">
    <source>
        <dbReference type="Google" id="ProtNLM"/>
    </source>
</evidence>
<protein>
    <recommendedName>
        <fullName evidence="4">Transmembrane protein</fullName>
    </recommendedName>
</protein>
<dbReference type="PANTHER" id="PTHR36070">
    <property type="entry name" value="OSJNBA0019G23.7 PROTEIN"/>
    <property type="match status" value="1"/>
</dbReference>
<gene>
    <name evidence="2" type="ORF">AMTR_s00140p00040620</name>
</gene>
<evidence type="ECO:0000313" key="2">
    <source>
        <dbReference type="EMBL" id="ERN04765.1"/>
    </source>
</evidence>
<dbReference type="OrthoDB" id="1911461at2759"/>
<name>W1PCK3_AMBTC</name>
<evidence type="ECO:0000256" key="1">
    <source>
        <dbReference type="SAM" id="MobiDB-lite"/>
    </source>
</evidence>
<keyword evidence="3" id="KW-1185">Reference proteome</keyword>
<accession>W1PCK3</accession>
<reference evidence="3" key="1">
    <citation type="journal article" date="2013" name="Science">
        <title>The Amborella genome and the evolution of flowering plants.</title>
        <authorList>
            <consortium name="Amborella Genome Project"/>
        </authorList>
    </citation>
    <scope>NUCLEOTIDE SEQUENCE [LARGE SCALE GENOMIC DNA]</scope>
</reference>
<dbReference type="OMA" id="YMATSKR"/>
<dbReference type="PANTHER" id="PTHR36070:SF1">
    <property type="entry name" value="OS04G0165500 PROTEIN"/>
    <property type="match status" value="1"/>
</dbReference>
<dbReference type="EMBL" id="KI394169">
    <property type="protein sequence ID" value="ERN04765.1"/>
    <property type="molecule type" value="Genomic_DNA"/>
</dbReference>
<organism evidence="2 3">
    <name type="scientific">Amborella trichopoda</name>
    <dbReference type="NCBI Taxonomy" id="13333"/>
    <lineage>
        <taxon>Eukaryota</taxon>
        <taxon>Viridiplantae</taxon>
        <taxon>Streptophyta</taxon>
        <taxon>Embryophyta</taxon>
        <taxon>Tracheophyta</taxon>
        <taxon>Spermatophyta</taxon>
        <taxon>Magnoliopsida</taxon>
        <taxon>Amborellales</taxon>
        <taxon>Amborellaceae</taxon>
        <taxon>Amborella</taxon>
    </lineage>
</organism>
<dbReference type="Gramene" id="ERN04765">
    <property type="protein sequence ID" value="ERN04765"/>
    <property type="gene ID" value="AMTR_s00140p00040620"/>
</dbReference>
<evidence type="ECO:0000313" key="3">
    <source>
        <dbReference type="Proteomes" id="UP000017836"/>
    </source>
</evidence>